<dbReference type="Pfam" id="PF25917">
    <property type="entry name" value="BSH_RND"/>
    <property type="match status" value="1"/>
</dbReference>
<dbReference type="Gene3D" id="2.40.50.100">
    <property type="match status" value="1"/>
</dbReference>
<dbReference type="InterPro" id="IPR051909">
    <property type="entry name" value="MFP_Cation_Efflux"/>
</dbReference>
<dbReference type="PANTHER" id="PTHR30097">
    <property type="entry name" value="CATION EFFLUX SYSTEM PROTEIN CUSB"/>
    <property type="match status" value="1"/>
</dbReference>
<dbReference type="GO" id="GO:0015679">
    <property type="term" value="P:plasma membrane copper ion transport"/>
    <property type="evidence" value="ECO:0007669"/>
    <property type="project" value="TreeGrafter"/>
</dbReference>
<dbReference type="NCBIfam" id="TIGR01730">
    <property type="entry name" value="RND_mfp"/>
    <property type="match status" value="1"/>
</dbReference>
<accession>A0A212JZM6</accession>
<feature type="domain" description="Multidrug resistance protein MdtA-like barrel-sandwich hybrid" evidence="5">
    <location>
        <begin position="127"/>
        <end position="259"/>
    </location>
</feature>
<dbReference type="InterPro" id="IPR058649">
    <property type="entry name" value="CzcB_C"/>
</dbReference>
<dbReference type="Gene3D" id="2.40.420.20">
    <property type="match status" value="1"/>
</dbReference>
<dbReference type="AlphaFoldDB" id="A0A212JZM6"/>
<dbReference type="GO" id="GO:0060003">
    <property type="term" value="P:copper ion export"/>
    <property type="evidence" value="ECO:0007669"/>
    <property type="project" value="TreeGrafter"/>
</dbReference>
<reference evidence="7" key="1">
    <citation type="submission" date="2016-04" db="EMBL/GenBank/DDBJ databases">
        <authorList>
            <person name="Evans L.H."/>
            <person name="Alamgir A."/>
            <person name="Owens N."/>
            <person name="Weber N.D."/>
            <person name="Virtaneva K."/>
            <person name="Barbian K."/>
            <person name="Babar A."/>
            <person name="Rosenke K."/>
        </authorList>
    </citation>
    <scope>NUCLEOTIDE SEQUENCE</scope>
    <source>
        <strain evidence="7">86-1</strain>
    </source>
</reference>
<evidence type="ECO:0000259" key="6">
    <source>
        <dbReference type="Pfam" id="PF25975"/>
    </source>
</evidence>
<dbReference type="SUPFAM" id="SSF111369">
    <property type="entry name" value="HlyD-like secretion proteins"/>
    <property type="match status" value="1"/>
</dbReference>
<evidence type="ECO:0000259" key="5">
    <source>
        <dbReference type="Pfam" id="PF25917"/>
    </source>
</evidence>
<keyword evidence="2" id="KW-0813">Transport</keyword>
<feature type="signal peptide" evidence="4">
    <location>
        <begin position="1"/>
        <end position="22"/>
    </location>
</feature>
<dbReference type="GO" id="GO:0016020">
    <property type="term" value="C:membrane"/>
    <property type="evidence" value="ECO:0007669"/>
    <property type="project" value="InterPro"/>
</dbReference>
<dbReference type="GO" id="GO:0022857">
    <property type="term" value="F:transmembrane transporter activity"/>
    <property type="evidence" value="ECO:0007669"/>
    <property type="project" value="InterPro"/>
</dbReference>
<evidence type="ECO:0000313" key="7">
    <source>
        <dbReference type="EMBL" id="SBW04856.1"/>
    </source>
</evidence>
<feature type="domain" description="CzcB-like C-terminal circularly permuted SH3-like" evidence="6">
    <location>
        <begin position="350"/>
        <end position="410"/>
    </location>
</feature>
<dbReference type="InterPro" id="IPR006143">
    <property type="entry name" value="RND_pump_MFP"/>
</dbReference>
<comment type="similarity">
    <text evidence="1">Belongs to the membrane fusion protein (MFP) (TC 8.A.1) family.</text>
</comment>
<dbReference type="RefSeq" id="WP_296943137.1">
    <property type="nucleotide sequence ID" value="NZ_LT599032.1"/>
</dbReference>
<evidence type="ECO:0000256" key="2">
    <source>
        <dbReference type="ARBA" id="ARBA00022448"/>
    </source>
</evidence>
<feature type="region of interest" description="Disordered" evidence="3">
    <location>
        <begin position="23"/>
        <end position="82"/>
    </location>
</feature>
<feature type="chain" id="PRO_5012465414" evidence="4">
    <location>
        <begin position="23"/>
        <end position="424"/>
    </location>
</feature>
<evidence type="ECO:0000256" key="3">
    <source>
        <dbReference type="SAM" id="MobiDB-lite"/>
    </source>
</evidence>
<dbReference type="GO" id="GO:0030313">
    <property type="term" value="C:cell envelope"/>
    <property type="evidence" value="ECO:0007669"/>
    <property type="project" value="TreeGrafter"/>
</dbReference>
<sequence>MKKYIIYFACLLAILWSCNSKPKTDDHAGHNHTSESQEGHSHAEGEECDHDHEDEAEHNHAEGEECDHDHGKEGHSHEKEEQAHGDEILFTPEQAKQAGLEVSNVKPDKFHQVIKTSGQILSAQGDEVTVSATSSGIVSFNKASLNEGAAVKGGESLVSISSKNLVDGDPSIKAKTAYDIAQREYQRAESLIGDKLISQKEYNEIKLNYENAKVSYQAIGQRSTARGISISAPISGFVKSKLVSEGQYVDVGQPLMTVTQNRKLQLRADVSERYYKDLGSITSANFKTSYDNTVYRLSDLNGRIVSYGRSTNSQEYYLPANFEFDNVGQVVSGSYVEVYLLGQPRENVLAIPVSSLTEEQGIYFVYLQTHPDAYKKQEVRIGTNDGSLVEILSGLKAGDRVVSKGAYYIKLASASAAIPHAHEH</sequence>
<dbReference type="FunFam" id="2.40.420.20:FF:000006">
    <property type="entry name" value="RND family efflux transporter MFP subunit"/>
    <property type="match status" value="1"/>
</dbReference>
<dbReference type="EMBL" id="FLUM01000003">
    <property type="protein sequence ID" value="SBW04856.1"/>
    <property type="molecule type" value="Genomic_DNA"/>
</dbReference>
<proteinExistence type="inferred from homology"/>
<dbReference type="Gene3D" id="1.10.287.470">
    <property type="entry name" value="Helix hairpin bin"/>
    <property type="match status" value="1"/>
</dbReference>
<evidence type="ECO:0000256" key="4">
    <source>
        <dbReference type="SAM" id="SignalP"/>
    </source>
</evidence>
<organism evidence="7">
    <name type="scientific">uncultured Dysgonomonas sp</name>
    <dbReference type="NCBI Taxonomy" id="206096"/>
    <lineage>
        <taxon>Bacteria</taxon>
        <taxon>Pseudomonadati</taxon>
        <taxon>Bacteroidota</taxon>
        <taxon>Bacteroidia</taxon>
        <taxon>Bacteroidales</taxon>
        <taxon>Dysgonomonadaceae</taxon>
        <taxon>Dysgonomonas</taxon>
        <taxon>environmental samples</taxon>
    </lineage>
</organism>
<dbReference type="Pfam" id="PF25975">
    <property type="entry name" value="CzcB_C"/>
    <property type="match status" value="1"/>
</dbReference>
<name>A0A212JZM6_9BACT</name>
<protein>
    <submittedName>
        <fullName evidence="7">Uncharacterized protein</fullName>
    </submittedName>
</protein>
<keyword evidence="4" id="KW-0732">Signal</keyword>
<dbReference type="PANTHER" id="PTHR30097:SF4">
    <property type="entry name" value="SLR6042 PROTEIN"/>
    <property type="match status" value="1"/>
</dbReference>
<evidence type="ECO:0000256" key="1">
    <source>
        <dbReference type="ARBA" id="ARBA00009477"/>
    </source>
</evidence>
<dbReference type="InterPro" id="IPR058625">
    <property type="entry name" value="MdtA-like_BSH"/>
</dbReference>
<gene>
    <name evidence="7" type="ORF">KL86DYS1_30952</name>
</gene>